<dbReference type="Gene3D" id="3.30.2220.20">
    <property type="entry name" value="Phage tail assembly chaperone gp13-like"/>
    <property type="match status" value="1"/>
</dbReference>
<dbReference type="AlphaFoldDB" id="A0A1X1CNY4"/>
<dbReference type="InterPro" id="IPR038556">
    <property type="entry name" value="TAC_Gp13-like_sf"/>
</dbReference>
<name>A0A1X1CNY4_9GAMM</name>
<dbReference type="Pfam" id="PF06222">
    <property type="entry name" value="Phage_TAC_1"/>
    <property type="match status" value="1"/>
</dbReference>
<dbReference type="RefSeq" id="WP_084937901.1">
    <property type="nucleotide sequence ID" value="NZ_MLFR01000039.1"/>
</dbReference>
<evidence type="ECO:0000313" key="1">
    <source>
        <dbReference type="EMBL" id="ORM66125.1"/>
    </source>
</evidence>
<organism evidence="1 2">
    <name type="scientific">Pantoea rwandensis</name>
    <dbReference type="NCBI Taxonomy" id="1076550"/>
    <lineage>
        <taxon>Bacteria</taxon>
        <taxon>Pseudomonadati</taxon>
        <taxon>Pseudomonadota</taxon>
        <taxon>Gammaproteobacteria</taxon>
        <taxon>Enterobacterales</taxon>
        <taxon>Erwiniaceae</taxon>
        <taxon>Pantoea</taxon>
    </lineage>
</organism>
<comment type="caution">
    <text evidence="1">The sequence shown here is derived from an EMBL/GenBank/DDBJ whole genome shotgun (WGS) entry which is preliminary data.</text>
</comment>
<gene>
    <name evidence="1" type="ORF">HA51_24110</name>
</gene>
<dbReference type="Proteomes" id="UP000193558">
    <property type="component" value="Unassembled WGS sequence"/>
</dbReference>
<protein>
    <submittedName>
        <fullName evidence="1">Phage tail protein</fullName>
    </submittedName>
</protein>
<proteinExistence type="predicted"/>
<dbReference type="EMBL" id="MLFR01000039">
    <property type="protein sequence ID" value="ORM66125.1"/>
    <property type="molecule type" value="Genomic_DNA"/>
</dbReference>
<accession>A0A1X1CNY4</accession>
<sequence>MSSTNQTKASPASLRDLALAVSSGFRSKIIPVPEWSGAKVMLREPSGEAWVKFREIMTPPEAVEGQEPQKLTMQEEYLRNKRADVVMFIDVLLDESGNRVFSEEDEQTVSDIYGPVHSRLLSQAIGLGMSQETAEAK</sequence>
<dbReference type="OrthoDB" id="6896031at2"/>
<evidence type="ECO:0000313" key="2">
    <source>
        <dbReference type="Proteomes" id="UP000193558"/>
    </source>
</evidence>
<reference evidence="1 2" key="1">
    <citation type="journal article" date="2017" name="Antonie Van Leeuwenhoek">
        <title>Phylogenomic resolution of the bacterial genus Pantoea and its relationship with Erwinia and Tatumella.</title>
        <authorList>
            <person name="Palmer M."/>
            <person name="Steenkamp E.T."/>
            <person name="Coetzee M.P."/>
            <person name="Chan W.Y."/>
            <person name="van Zyl E."/>
            <person name="De Maayer P."/>
            <person name="Coutinho T.A."/>
            <person name="Blom J."/>
            <person name="Smits T.H."/>
            <person name="Duffy B."/>
            <person name="Venter S.N."/>
        </authorList>
    </citation>
    <scope>NUCLEOTIDE SEQUENCE [LARGE SCALE GENOMIC DNA]</scope>
    <source>
        <strain evidence="1 2">LMG 26275</strain>
    </source>
</reference>
<dbReference type="InterPro" id="IPR010411">
    <property type="entry name" value="TAC_Gp13-like"/>
</dbReference>